<feature type="domain" description="Coenzyme F420 hydrogenase/dehydrogenase beta subunit C-terminal" evidence="1">
    <location>
        <begin position="107"/>
        <end position="269"/>
    </location>
</feature>
<dbReference type="PANTHER" id="PTHR43193:SF2">
    <property type="entry name" value="POLYFERREDOXIN PROTEIN FWDF"/>
    <property type="match status" value="1"/>
</dbReference>
<dbReference type="InterPro" id="IPR007525">
    <property type="entry name" value="FrhB_FdhB_C"/>
</dbReference>
<accession>A0A3E4UI23</accession>
<dbReference type="InterPro" id="IPR052977">
    <property type="entry name" value="Polyferredoxin-like_ET"/>
</dbReference>
<dbReference type="RefSeq" id="WP_117620549.1">
    <property type="nucleotide sequence ID" value="NZ_QRQF01000001.1"/>
</dbReference>
<sequence length="351" mass="40158">MKDIITDKFSCWKAYSGYIYDTEKLRNSASGGAATILSEVMIAEGGMVFGVKYSKDFKTAEYELASTSEELKKFRGSKYIFPEKKVLYKNEVKSVYHVVGDLLKERKRILFIGLGCDVGALLKYLEQQGIQIETLTTVDLICHGPTLPEAQKYFIEEIEERYKSKTISFSVKYKKKSWVPPYLRAEFENGKCYIKAFYDSDLGFAMDHYSRSSCANCQFKGNNHKADITIGDYWGIDERQSGYNALGVSVLLTKSAKGINYIEKCNQMGFHVESADVFHVLSNNRMFFESRKADLNHASFKKCLFQYGLHKTVLRERGIITTLLLKPKRLISTLMPTSLRNKLKKLIKYGE</sequence>
<dbReference type="PANTHER" id="PTHR43193">
    <property type="match status" value="1"/>
</dbReference>
<organism evidence="2 3">
    <name type="scientific">Hungatella hathewayi</name>
    <dbReference type="NCBI Taxonomy" id="154046"/>
    <lineage>
        <taxon>Bacteria</taxon>
        <taxon>Bacillati</taxon>
        <taxon>Bacillota</taxon>
        <taxon>Clostridia</taxon>
        <taxon>Lachnospirales</taxon>
        <taxon>Lachnospiraceae</taxon>
        <taxon>Hungatella</taxon>
    </lineage>
</organism>
<name>A0A3E4UI23_9FIRM</name>
<evidence type="ECO:0000313" key="2">
    <source>
        <dbReference type="EMBL" id="RGM08787.1"/>
    </source>
</evidence>
<reference evidence="2 3" key="1">
    <citation type="submission" date="2018-08" db="EMBL/GenBank/DDBJ databases">
        <title>A genome reference for cultivated species of the human gut microbiota.</title>
        <authorList>
            <person name="Zou Y."/>
            <person name="Xue W."/>
            <person name="Luo G."/>
        </authorList>
    </citation>
    <scope>NUCLEOTIDE SEQUENCE [LARGE SCALE GENOMIC DNA]</scope>
    <source>
        <strain evidence="2 3">TF05-11AC</strain>
    </source>
</reference>
<proteinExistence type="predicted"/>
<dbReference type="Pfam" id="PF04432">
    <property type="entry name" value="FrhB_FdhB_C"/>
    <property type="match status" value="1"/>
</dbReference>
<dbReference type="AlphaFoldDB" id="A0A3E4UI23"/>
<comment type="caution">
    <text evidence="2">The sequence shown here is derived from an EMBL/GenBank/DDBJ whole genome shotgun (WGS) entry which is preliminary data.</text>
</comment>
<gene>
    <name evidence="2" type="ORF">DXC39_02145</name>
</gene>
<evidence type="ECO:0000313" key="3">
    <source>
        <dbReference type="Proteomes" id="UP000261257"/>
    </source>
</evidence>
<dbReference type="EMBL" id="QSSQ01000001">
    <property type="protein sequence ID" value="RGM08787.1"/>
    <property type="molecule type" value="Genomic_DNA"/>
</dbReference>
<protein>
    <recommendedName>
        <fullName evidence="1">Coenzyme F420 hydrogenase/dehydrogenase beta subunit C-terminal domain-containing protein</fullName>
    </recommendedName>
</protein>
<evidence type="ECO:0000259" key="1">
    <source>
        <dbReference type="Pfam" id="PF04432"/>
    </source>
</evidence>
<dbReference type="Proteomes" id="UP000261257">
    <property type="component" value="Unassembled WGS sequence"/>
</dbReference>